<dbReference type="InterPro" id="IPR016667">
    <property type="entry name" value="Caps_polysacc_synth_CpsB/CapC"/>
</dbReference>
<dbReference type="PANTHER" id="PTHR39181">
    <property type="entry name" value="TYROSINE-PROTEIN PHOSPHATASE YWQE"/>
    <property type="match status" value="1"/>
</dbReference>
<evidence type="ECO:0000256" key="3">
    <source>
        <dbReference type="ARBA" id="ARBA00022801"/>
    </source>
</evidence>
<organism evidence="5 6">
    <name type="scientific">Sphingobacterium multivorum</name>
    <dbReference type="NCBI Taxonomy" id="28454"/>
    <lineage>
        <taxon>Bacteria</taxon>
        <taxon>Pseudomonadati</taxon>
        <taxon>Bacteroidota</taxon>
        <taxon>Sphingobacteriia</taxon>
        <taxon>Sphingobacteriales</taxon>
        <taxon>Sphingobacteriaceae</taxon>
        <taxon>Sphingobacterium</taxon>
    </lineage>
</organism>
<dbReference type="EC" id="3.1.3.48" evidence="2"/>
<dbReference type="AlphaFoldDB" id="A0A2X2J891"/>
<evidence type="ECO:0000256" key="4">
    <source>
        <dbReference type="ARBA" id="ARBA00051722"/>
    </source>
</evidence>
<dbReference type="PANTHER" id="PTHR39181:SF1">
    <property type="entry name" value="TYROSINE-PROTEIN PHOSPHATASE YWQE"/>
    <property type="match status" value="1"/>
</dbReference>
<dbReference type="InterPro" id="IPR016195">
    <property type="entry name" value="Pol/histidinol_Pase-like"/>
</dbReference>
<dbReference type="Pfam" id="PF19567">
    <property type="entry name" value="CpsB_CapC"/>
    <property type="match status" value="1"/>
</dbReference>
<comment type="catalytic activity">
    <reaction evidence="4">
        <text>O-phospho-L-tyrosyl-[protein] + H2O = L-tyrosyl-[protein] + phosphate</text>
        <dbReference type="Rhea" id="RHEA:10684"/>
        <dbReference type="Rhea" id="RHEA-COMP:10136"/>
        <dbReference type="Rhea" id="RHEA-COMP:20101"/>
        <dbReference type="ChEBI" id="CHEBI:15377"/>
        <dbReference type="ChEBI" id="CHEBI:43474"/>
        <dbReference type="ChEBI" id="CHEBI:46858"/>
        <dbReference type="ChEBI" id="CHEBI:61978"/>
        <dbReference type="EC" id="3.1.3.48"/>
    </reaction>
</comment>
<gene>
    <name evidence="5" type="primary">ywqE_2</name>
    <name evidence="5" type="ORF">NCTC11343_03493</name>
</gene>
<evidence type="ECO:0000313" key="5">
    <source>
        <dbReference type="EMBL" id="SPZ88451.1"/>
    </source>
</evidence>
<evidence type="ECO:0000256" key="2">
    <source>
        <dbReference type="ARBA" id="ARBA00013064"/>
    </source>
</evidence>
<keyword evidence="3 5" id="KW-0378">Hydrolase</keyword>
<evidence type="ECO:0000313" key="6">
    <source>
        <dbReference type="Proteomes" id="UP000251241"/>
    </source>
</evidence>
<sequence length="234" mass="27204">MDTDMHSHLLPGIDDGCTDEAESMDLLGRLVDLKLQHFYFTPHIFQEMYPNTRERIETSFEKVKGKGFDKKLGGYAAEYMLDSNFEQLLRQPDPQFLVLPNNHILIEMSYIQENKQIEKLIFDLLIAGYYPILAHPERYIFYHTDMQKISRLREIGCLLQVNLLSIIGYYGTHEKRVAKYLAGAGLVDLVGTDAHHERHVKALEHGLQREDLKNYFKRCELLNPNLFDPSWTSG</sequence>
<dbReference type="Gene3D" id="3.20.20.140">
    <property type="entry name" value="Metal-dependent hydrolases"/>
    <property type="match status" value="1"/>
</dbReference>
<protein>
    <recommendedName>
        <fullName evidence="2">protein-tyrosine-phosphatase</fullName>
        <ecNumber evidence="2">3.1.3.48</ecNumber>
    </recommendedName>
</protein>
<dbReference type="GO" id="GO:0030145">
    <property type="term" value="F:manganese ion binding"/>
    <property type="evidence" value="ECO:0007669"/>
    <property type="project" value="InterPro"/>
</dbReference>
<dbReference type="GO" id="GO:0004725">
    <property type="term" value="F:protein tyrosine phosphatase activity"/>
    <property type="evidence" value="ECO:0007669"/>
    <property type="project" value="UniProtKB-EC"/>
</dbReference>
<evidence type="ECO:0000256" key="1">
    <source>
        <dbReference type="ARBA" id="ARBA00005750"/>
    </source>
</evidence>
<dbReference type="SUPFAM" id="SSF89550">
    <property type="entry name" value="PHP domain-like"/>
    <property type="match status" value="1"/>
</dbReference>
<dbReference type="EMBL" id="UAUU01000009">
    <property type="protein sequence ID" value="SPZ88451.1"/>
    <property type="molecule type" value="Genomic_DNA"/>
</dbReference>
<proteinExistence type="inferred from homology"/>
<name>A0A2X2J891_SPHMU</name>
<dbReference type="PIRSF" id="PIRSF016557">
    <property type="entry name" value="Caps_synth_CpsB"/>
    <property type="match status" value="1"/>
</dbReference>
<dbReference type="Proteomes" id="UP000251241">
    <property type="component" value="Unassembled WGS sequence"/>
</dbReference>
<reference evidence="5 6" key="1">
    <citation type="submission" date="2018-06" db="EMBL/GenBank/DDBJ databases">
        <authorList>
            <consortium name="Pathogen Informatics"/>
            <person name="Doyle S."/>
        </authorList>
    </citation>
    <scope>NUCLEOTIDE SEQUENCE [LARGE SCALE GENOMIC DNA]</scope>
    <source>
        <strain evidence="5 6">NCTC11343</strain>
    </source>
</reference>
<accession>A0A2X2J891</accession>
<comment type="similarity">
    <text evidence="1">Belongs to the metallo-dependent hydrolases superfamily. CpsB/CapC family.</text>
</comment>